<keyword evidence="1" id="KW-0472">Membrane</keyword>
<accession>A0A2W2C6H8</accession>
<evidence type="ECO:0000256" key="1">
    <source>
        <dbReference type="SAM" id="Phobius"/>
    </source>
</evidence>
<keyword evidence="1" id="KW-0812">Transmembrane</keyword>
<keyword evidence="1" id="KW-1133">Transmembrane helix</keyword>
<feature type="transmembrane region" description="Helical" evidence="1">
    <location>
        <begin position="119"/>
        <end position="137"/>
    </location>
</feature>
<keyword evidence="3" id="KW-1185">Reference proteome</keyword>
<feature type="transmembrane region" description="Helical" evidence="1">
    <location>
        <begin position="90"/>
        <end position="113"/>
    </location>
</feature>
<proteinExistence type="predicted"/>
<dbReference type="Proteomes" id="UP000248764">
    <property type="component" value="Unassembled WGS sequence"/>
</dbReference>
<sequence length="164" mass="17418">MYMEYRDDLVNAENAAVEAYTSMAVRQTKLLLLGIGTMIASIVAIIFAALATLADLAGVSDLHAAFIPVAVVGLACGGVDFIARRRDNDYVAGWATVVGQGALTAAGAIAVLGWFSADLWVFGVGLMVGILTSSILVKYPEWETEAELLERFVRVPDAGEDDFS</sequence>
<dbReference type="EMBL" id="POTW01000022">
    <property type="protein sequence ID" value="PZF83697.1"/>
    <property type="molecule type" value="Genomic_DNA"/>
</dbReference>
<feature type="transmembrane region" description="Helical" evidence="1">
    <location>
        <begin position="30"/>
        <end position="50"/>
    </location>
</feature>
<comment type="caution">
    <text evidence="2">The sequence shown here is derived from an EMBL/GenBank/DDBJ whole genome shotgun (WGS) entry which is preliminary data.</text>
</comment>
<evidence type="ECO:0000313" key="3">
    <source>
        <dbReference type="Proteomes" id="UP000248764"/>
    </source>
</evidence>
<protein>
    <submittedName>
        <fullName evidence="2">Uncharacterized protein</fullName>
    </submittedName>
</protein>
<name>A0A2W2C6H8_9ACTN</name>
<dbReference type="AlphaFoldDB" id="A0A2W2C6H8"/>
<gene>
    <name evidence="2" type="ORF">C1I92_11300</name>
</gene>
<organism evidence="2 3">
    <name type="scientific">Jiangella anatolica</name>
    <dbReference type="NCBI Taxonomy" id="2670374"/>
    <lineage>
        <taxon>Bacteria</taxon>
        <taxon>Bacillati</taxon>
        <taxon>Actinomycetota</taxon>
        <taxon>Actinomycetes</taxon>
        <taxon>Jiangellales</taxon>
        <taxon>Jiangellaceae</taxon>
        <taxon>Jiangella</taxon>
    </lineage>
</organism>
<evidence type="ECO:0000313" key="2">
    <source>
        <dbReference type="EMBL" id="PZF83697.1"/>
    </source>
</evidence>
<feature type="transmembrane region" description="Helical" evidence="1">
    <location>
        <begin position="62"/>
        <end position="83"/>
    </location>
</feature>
<reference evidence="2 3" key="1">
    <citation type="submission" date="2018-01" db="EMBL/GenBank/DDBJ databases">
        <title>Draft genome sequence of Jiangella sp. GTF31.</title>
        <authorList>
            <person name="Sahin N."/>
            <person name="Ay H."/>
            <person name="Saygin H."/>
        </authorList>
    </citation>
    <scope>NUCLEOTIDE SEQUENCE [LARGE SCALE GENOMIC DNA]</scope>
    <source>
        <strain evidence="2 3">GTF31</strain>
    </source>
</reference>